<feature type="non-terminal residue" evidence="1">
    <location>
        <position position="92"/>
    </location>
</feature>
<accession>A0A550BX85</accession>
<keyword evidence="2" id="KW-1185">Reference proteome</keyword>
<sequence length="92" mass="10488">MLAVVVRVVRLGHRSGSLARVALLVLLVLCLLDARMYFSHVHGISIRPRPRVSWTNVLDYRSRHPDSRSRGRQIDRLHEHGAAWYVVVAVVV</sequence>
<dbReference type="EMBL" id="VDMD01000052">
    <property type="protein sequence ID" value="TRM57136.1"/>
    <property type="molecule type" value="Genomic_DNA"/>
</dbReference>
<reference evidence="1 2" key="1">
    <citation type="journal article" date="2019" name="New Phytol.">
        <title>Comparative genomics reveals unique wood-decay strategies and fruiting body development in the Schizophyllaceae.</title>
        <authorList>
            <person name="Almasi E."/>
            <person name="Sahu N."/>
            <person name="Krizsan K."/>
            <person name="Balint B."/>
            <person name="Kovacs G.M."/>
            <person name="Kiss B."/>
            <person name="Cseklye J."/>
            <person name="Drula E."/>
            <person name="Henrissat B."/>
            <person name="Nagy I."/>
            <person name="Chovatia M."/>
            <person name="Adam C."/>
            <person name="LaButti K."/>
            <person name="Lipzen A."/>
            <person name="Riley R."/>
            <person name="Grigoriev I.V."/>
            <person name="Nagy L.G."/>
        </authorList>
    </citation>
    <scope>NUCLEOTIDE SEQUENCE [LARGE SCALE GENOMIC DNA]</scope>
    <source>
        <strain evidence="1 2">NL-1724</strain>
    </source>
</reference>
<organism evidence="1 2">
    <name type="scientific">Schizophyllum amplum</name>
    <dbReference type="NCBI Taxonomy" id="97359"/>
    <lineage>
        <taxon>Eukaryota</taxon>
        <taxon>Fungi</taxon>
        <taxon>Dikarya</taxon>
        <taxon>Basidiomycota</taxon>
        <taxon>Agaricomycotina</taxon>
        <taxon>Agaricomycetes</taxon>
        <taxon>Agaricomycetidae</taxon>
        <taxon>Agaricales</taxon>
        <taxon>Schizophyllaceae</taxon>
        <taxon>Schizophyllum</taxon>
    </lineage>
</organism>
<evidence type="ECO:0000313" key="1">
    <source>
        <dbReference type="EMBL" id="TRM57136.1"/>
    </source>
</evidence>
<protein>
    <submittedName>
        <fullName evidence="1">Uncharacterized protein</fullName>
    </submittedName>
</protein>
<dbReference type="AlphaFoldDB" id="A0A550BX85"/>
<proteinExistence type="predicted"/>
<dbReference type="Proteomes" id="UP000320762">
    <property type="component" value="Unassembled WGS sequence"/>
</dbReference>
<name>A0A550BX85_9AGAR</name>
<evidence type="ECO:0000313" key="2">
    <source>
        <dbReference type="Proteomes" id="UP000320762"/>
    </source>
</evidence>
<gene>
    <name evidence="1" type="ORF">BD626DRAFT_515997</name>
</gene>
<comment type="caution">
    <text evidence="1">The sequence shown here is derived from an EMBL/GenBank/DDBJ whole genome shotgun (WGS) entry which is preliminary data.</text>
</comment>